<keyword evidence="2" id="KW-1185">Reference proteome</keyword>
<name>A0AA37RUS5_9GAMM</name>
<evidence type="ECO:0000313" key="1">
    <source>
        <dbReference type="EMBL" id="GLP95676.1"/>
    </source>
</evidence>
<reference evidence="1" key="1">
    <citation type="journal article" date="2014" name="Int. J. Syst. Evol. Microbiol.">
        <title>Complete genome sequence of Corynebacterium casei LMG S-19264T (=DSM 44701T), isolated from a smear-ripened cheese.</title>
        <authorList>
            <consortium name="US DOE Joint Genome Institute (JGI-PGF)"/>
            <person name="Walter F."/>
            <person name="Albersmeier A."/>
            <person name="Kalinowski J."/>
            <person name="Ruckert C."/>
        </authorList>
    </citation>
    <scope>NUCLEOTIDE SEQUENCE</scope>
    <source>
        <strain evidence="1">NBRC 101628</strain>
    </source>
</reference>
<evidence type="ECO:0008006" key="3">
    <source>
        <dbReference type="Google" id="ProtNLM"/>
    </source>
</evidence>
<reference evidence="1" key="2">
    <citation type="submission" date="2023-01" db="EMBL/GenBank/DDBJ databases">
        <title>Draft genome sequence of Paraferrimonas sedimenticola strain NBRC 101628.</title>
        <authorList>
            <person name="Sun Q."/>
            <person name="Mori K."/>
        </authorList>
    </citation>
    <scope>NUCLEOTIDE SEQUENCE</scope>
    <source>
        <strain evidence="1">NBRC 101628</strain>
    </source>
</reference>
<dbReference type="AlphaFoldDB" id="A0AA37RUS5"/>
<accession>A0AA37RUS5</accession>
<sequence length="213" mass="24589">MGFFDKLFGKKAEAEPRQLNHPSQLNQGDMIVLDDSFALPGLLRGQQFKVESVNCYEYQNSRAPEWILRGNGQHTLFLSIEQDDEEYLAVSIKLTRAEVESCFDMDAFADIFEEGVFAELEGHEQDGELAGWLNGRYRQTDFAEFGYFHRADYRHTRPPQDANQSHGDAFEAYQLVNDNETHAIDIEVYENGETDVMLTLYRPVSDIREYWPA</sequence>
<gene>
    <name evidence="1" type="ORF">GCM10007895_09820</name>
</gene>
<evidence type="ECO:0000313" key="2">
    <source>
        <dbReference type="Proteomes" id="UP001161422"/>
    </source>
</evidence>
<comment type="caution">
    <text evidence="1">The sequence shown here is derived from an EMBL/GenBank/DDBJ whole genome shotgun (WGS) entry which is preliminary data.</text>
</comment>
<protein>
    <recommendedName>
        <fullName evidence="3">DUF4178 domain-containing protein</fullName>
    </recommendedName>
</protein>
<organism evidence="1 2">
    <name type="scientific">Paraferrimonas sedimenticola</name>
    <dbReference type="NCBI Taxonomy" id="375674"/>
    <lineage>
        <taxon>Bacteria</taxon>
        <taxon>Pseudomonadati</taxon>
        <taxon>Pseudomonadota</taxon>
        <taxon>Gammaproteobacteria</taxon>
        <taxon>Alteromonadales</taxon>
        <taxon>Ferrimonadaceae</taxon>
        <taxon>Paraferrimonas</taxon>
    </lineage>
</organism>
<dbReference type="Proteomes" id="UP001161422">
    <property type="component" value="Unassembled WGS sequence"/>
</dbReference>
<dbReference type="EMBL" id="BSNC01000003">
    <property type="protein sequence ID" value="GLP95676.1"/>
    <property type="molecule type" value="Genomic_DNA"/>
</dbReference>
<dbReference type="RefSeq" id="WP_095505666.1">
    <property type="nucleotide sequence ID" value="NZ_BSNC01000003.1"/>
</dbReference>
<proteinExistence type="predicted"/>